<dbReference type="CDD" id="cd00085">
    <property type="entry name" value="HNHc"/>
    <property type="match status" value="1"/>
</dbReference>
<reference evidence="2" key="2">
    <citation type="submission" date="2020-09" db="EMBL/GenBank/DDBJ databases">
        <authorList>
            <person name="Sun Q."/>
            <person name="Ohkuma M."/>
        </authorList>
    </citation>
    <scope>NUCLEOTIDE SEQUENCE</scope>
    <source>
        <strain evidence="2">JCM 4122</strain>
    </source>
</reference>
<dbReference type="Pfam" id="PF01844">
    <property type="entry name" value="HNH"/>
    <property type="match status" value="1"/>
</dbReference>
<keyword evidence="3" id="KW-1185">Reference proteome</keyword>
<reference evidence="2" key="1">
    <citation type="journal article" date="2014" name="Int. J. Syst. Evol. Microbiol.">
        <title>Complete genome sequence of Corynebacterium casei LMG S-19264T (=DSM 44701T), isolated from a smear-ripened cheese.</title>
        <authorList>
            <consortium name="US DOE Joint Genome Institute (JGI-PGF)"/>
            <person name="Walter F."/>
            <person name="Albersmeier A."/>
            <person name="Kalinowski J."/>
            <person name="Ruckert C."/>
        </authorList>
    </citation>
    <scope>NUCLEOTIDE SEQUENCE</scope>
    <source>
        <strain evidence="2">JCM 4122</strain>
    </source>
</reference>
<proteinExistence type="predicted"/>
<dbReference type="EMBL" id="BNBE01000002">
    <property type="protein sequence ID" value="GHG05787.1"/>
    <property type="molecule type" value="Genomic_DNA"/>
</dbReference>
<evidence type="ECO:0000313" key="3">
    <source>
        <dbReference type="Proteomes" id="UP000632849"/>
    </source>
</evidence>
<dbReference type="GO" id="GO:0008270">
    <property type="term" value="F:zinc ion binding"/>
    <property type="evidence" value="ECO:0007669"/>
    <property type="project" value="InterPro"/>
</dbReference>
<name>A0A919BQ54_STRFL</name>
<dbReference type="AlphaFoldDB" id="A0A919BQ54"/>
<organism evidence="2 3">
    <name type="scientific">Streptomyces filamentosus</name>
    <name type="common">Streptomyces roseosporus</name>
    <dbReference type="NCBI Taxonomy" id="67294"/>
    <lineage>
        <taxon>Bacteria</taxon>
        <taxon>Bacillati</taxon>
        <taxon>Actinomycetota</taxon>
        <taxon>Actinomycetes</taxon>
        <taxon>Kitasatosporales</taxon>
        <taxon>Streptomycetaceae</taxon>
        <taxon>Streptomyces</taxon>
    </lineage>
</organism>
<protein>
    <recommendedName>
        <fullName evidence="1">HNH nuclease domain-containing protein</fullName>
    </recommendedName>
</protein>
<dbReference type="InterPro" id="IPR002711">
    <property type="entry name" value="HNH"/>
</dbReference>
<gene>
    <name evidence="2" type="ORF">GCM10017667_40910</name>
</gene>
<feature type="domain" description="HNH nuclease" evidence="1">
    <location>
        <begin position="3"/>
        <end position="53"/>
    </location>
</feature>
<evidence type="ECO:0000259" key="1">
    <source>
        <dbReference type="SMART" id="SM00507"/>
    </source>
</evidence>
<sequence>MPLQRALLVEAGHRCAIPTCRQWPTEFAHIKPYRQVLEHTFENIIVVCPTCHARYDNTKEIDRKSMLQYKQNLAVLNGRYTEVERQVLKVYAKMWVPMEEAHSEKGSLLDLFREAMGENHHTFGFGDISVSDGMWWLLSNLIDDEIVTITPYYSGVEGAPPGGVVALTGKGLELIRRMVAAEPL</sequence>
<dbReference type="GO" id="GO:0004519">
    <property type="term" value="F:endonuclease activity"/>
    <property type="evidence" value="ECO:0007669"/>
    <property type="project" value="InterPro"/>
</dbReference>
<dbReference type="InterPro" id="IPR003615">
    <property type="entry name" value="HNH_nuc"/>
</dbReference>
<dbReference type="GO" id="GO:0003676">
    <property type="term" value="F:nucleic acid binding"/>
    <property type="evidence" value="ECO:0007669"/>
    <property type="project" value="InterPro"/>
</dbReference>
<evidence type="ECO:0000313" key="2">
    <source>
        <dbReference type="EMBL" id="GHG05787.1"/>
    </source>
</evidence>
<dbReference type="Proteomes" id="UP000632849">
    <property type="component" value="Unassembled WGS sequence"/>
</dbReference>
<dbReference type="SMART" id="SM00507">
    <property type="entry name" value="HNHc"/>
    <property type="match status" value="1"/>
</dbReference>
<accession>A0A919BQ54</accession>
<comment type="caution">
    <text evidence="2">The sequence shown here is derived from an EMBL/GenBank/DDBJ whole genome shotgun (WGS) entry which is preliminary data.</text>
</comment>